<protein>
    <submittedName>
        <fullName evidence="8">Maltose/moltooligosaccharide transporter</fullName>
    </submittedName>
</protein>
<dbReference type="PANTHER" id="PTHR19432:SF35">
    <property type="entry name" value="SOLUTE CARRIER FAMILY 45 MEMBER 3 ISOFORM X1"/>
    <property type="match status" value="1"/>
</dbReference>
<comment type="subcellular location">
    <subcellularLocation>
        <location evidence="1">Membrane</location>
        <topology evidence="1">Multi-pass membrane protein</topology>
    </subcellularLocation>
</comment>
<feature type="transmembrane region" description="Helical" evidence="6">
    <location>
        <begin position="114"/>
        <end position="136"/>
    </location>
</feature>
<feature type="transmembrane region" description="Helical" evidence="6">
    <location>
        <begin position="324"/>
        <end position="344"/>
    </location>
</feature>
<evidence type="ECO:0000256" key="2">
    <source>
        <dbReference type="ARBA" id="ARBA00022448"/>
    </source>
</evidence>
<sequence>MSLSTSPSSPSVKPRLSLPQIFTMSVGFLGIQFGFALQNGNTSRILRSFGADVEQLPMFWIVAPLIGMIVQPLIGHYSDRTWNRLGRRKPYFLTGALLSSLALVFLPNSAALSAIVPALWVGAGMVMIMDASFNVAMEPFRALVADNLPDSQRTQGFAIQTFLIGVGAVAGSYLPGWLADLGVSQVGDATHVADNITWSFYIGAVVFVIAILVTVFFSKEYPPEEYERYHAKPDAVPAAEVEPVAGEFDQPKVAKHSGLQQIFTDFKTMPVTMRQLGLVQFFSWFALFSMWVFTTDAVATHVYGLSGADTHSVAYNTAGNKVSAAFGTYNLVAAVYALLLPVLAKFIGRKATHAFSLTAGGIGLISIYFIKDPEMLTWSMIGVGLAWASILAMPYVILSGAIPAGKLGIYMGIFNFFITLPQIVNGLLGGFIVKHLYGNQSIYAIVLAGIFLLCAAVSVLFVLDVGETRKSSKTIIKA</sequence>
<reference evidence="9" key="1">
    <citation type="submission" date="2017-01" db="EMBL/GenBank/DDBJ databases">
        <authorList>
            <person name="Varghese N."/>
            <person name="Submissions S."/>
        </authorList>
    </citation>
    <scope>NUCLEOTIDE SEQUENCE [LARGE SCALE GENOMIC DNA]</scope>
    <source>
        <strain evidence="9">DSM 21054</strain>
    </source>
</reference>
<dbReference type="InterPro" id="IPR020846">
    <property type="entry name" value="MFS_dom"/>
</dbReference>
<feature type="transmembrane region" description="Helical" evidence="6">
    <location>
        <begin position="376"/>
        <end position="397"/>
    </location>
</feature>
<dbReference type="AlphaFoldDB" id="A0A1N7PFL4"/>
<dbReference type="InterPro" id="IPR036259">
    <property type="entry name" value="MFS_trans_sf"/>
</dbReference>
<keyword evidence="3 6" id="KW-0812">Transmembrane</keyword>
<dbReference type="GO" id="GO:0016020">
    <property type="term" value="C:membrane"/>
    <property type="evidence" value="ECO:0007669"/>
    <property type="project" value="UniProtKB-SubCell"/>
</dbReference>
<dbReference type="SUPFAM" id="SSF103473">
    <property type="entry name" value="MFS general substrate transporter"/>
    <property type="match status" value="1"/>
</dbReference>
<dbReference type="GO" id="GO:0022857">
    <property type="term" value="F:transmembrane transporter activity"/>
    <property type="evidence" value="ECO:0007669"/>
    <property type="project" value="InterPro"/>
</dbReference>
<dbReference type="InterPro" id="IPR011701">
    <property type="entry name" value="MFS"/>
</dbReference>
<evidence type="ECO:0000259" key="7">
    <source>
        <dbReference type="PROSITE" id="PS50850"/>
    </source>
</evidence>
<evidence type="ECO:0000256" key="1">
    <source>
        <dbReference type="ARBA" id="ARBA00004141"/>
    </source>
</evidence>
<organism evidence="8 9">
    <name type="scientific">Filimonas lacunae</name>
    <dbReference type="NCBI Taxonomy" id="477680"/>
    <lineage>
        <taxon>Bacteria</taxon>
        <taxon>Pseudomonadati</taxon>
        <taxon>Bacteroidota</taxon>
        <taxon>Chitinophagia</taxon>
        <taxon>Chitinophagales</taxon>
        <taxon>Chitinophagaceae</taxon>
        <taxon>Filimonas</taxon>
    </lineage>
</organism>
<dbReference type="PROSITE" id="PS50850">
    <property type="entry name" value="MFS"/>
    <property type="match status" value="1"/>
</dbReference>
<dbReference type="Pfam" id="PF07690">
    <property type="entry name" value="MFS_1"/>
    <property type="match status" value="2"/>
</dbReference>
<dbReference type="Gene3D" id="1.20.1250.20">
    <property type="entry name" value="MFS general substrate transporter like domains"/>
    <property type="match status" value="1"/>
</dbReference>
<dbReference type="RefSeq" id="WP_076379255.1">
    <property type="nucleotide sequence ID" value="NZ_AP017422.1"/>
</dbReference>
<feature type="transmembrane region" description="Helical" evidence="6">
    <location>
        <begin position="409"/>
        <end position="436"/>
    </location>
</feature>
<gene>
    <name evidence="8" type="ORF">SAMN05421788_103445</name>
</gene>
<feature type="domain" description="Major facilitator superfamily (MFS) profile" evidence="7">
    <location>
        <begin position="20"/>
        <end position="466"/>
    </location>
</feature>
<dbReference type="STRING" id="477680.SAMN05421788_103445"/>
<dbReference type="Proteomes" id="UP000186917">
    <property type="component" value="Unassembled WGS sequence"/>
</dbReference>
<evidence type="ECO:0000313" key="8">
    <source>
        <dbReference type="EMBL" id="SIT09435.1"/>
    </source>
</evidence>
<dbReference type="PANTHER" id="PTHR19432">
    <property type="entry name" value="SUGAR TRANSPORTER"/>
    <property type="match status" value="1"/>
</dbReference>
<proteinExistence type="predicted"/>
<keyword evidence="2" id="KW-0813">Transport</keyword>
<feature type="transmembrane region" description="Helical" evidence="6">
    <location>
        <begin position="351"/>
        <end position="370"/>
    </location>
</feature>
<keyword evidence="5 6" id="KW-0472">Membrane</keyword>
<evidence type="ECO:0000256" key="4">
    <source>
        <dbReference type="ARBA" id="ARBA00022989"/>
    </source>
</evidence>
<evidence type="ECO:0000256" key="5">
    <source>
        <dbReference type="ARBA" id="ARBA00023136"/>
    </source>
</evidence>
<feature type="transmembrane region" description="Helical" evidence="6">
    <location>
        <begin position="58"/>
        <end position="78"/>
    </location>
</feature>
<dbReference type="EMBL" id="FTOR01000003">
    <property type="protein sequence ID" value="SIT09435.1"/>
    <property type="molecule type" value="Genomic_DNA"/>
</dbReference>
<dbReference type="OrthoDB" id="7584869at2"/>
<feature type="transmembrane region" description="Helical" evidence="6">
    <location>
        <begin position="157"/>
        <end position="178"/>
    </location>
</feature>
<name>A0A1N7PFL4_9BACT</name>
<keyword evidence="4 6" id="KW-1133">Transmembrane helix</keyword>
<feature type="transmembrane region" description="Helical" evidence="6">
    <location>
        <begin position="442"/>
        <end position="463"/>
    </location>
</feature>
<evidence type="ECO:0000313" key="9">
    <source>
        <dbReference type="Proteomes" id="UP000186917"/>
    </source>
</evidence>
<evidence type="ECO:0000256" key="6">
    <source>
        <dbReference type="SAM" id="Phobius"/>
    </source>
</evidence>
<keyword evidence="9" id="KW-1185">Reference proteome</keyword>
<evidence type="ECO:0000256" key="3">
    <source>
        <dbReference type="ARBA" id="ARBA00022692"/>
    </source>
</evidence>
<feature type="transmembrane region" description="Helical" evidence="6">
    <location>
        <begin position="198"/>
        <end position="218"/>
    </location>
</feature>
<feature type="transmembrane region" description="Helical" evidence="6">
    <location>
        <begin position="281"/>
        <end position="304"/>
    </location>
</feature>
<accession>A0A1N7PFL4</accession>
<feature type="transmembrane region" description="Helical" evidence="6">
    <location>
        <begin position="90"/>
        <end position="108"/>
    </location>
</feature>